<dbReference type="GO" id="GO:0016491">
    <property type="term" value="F:oxidoreductase activity"/>
    <property type="evidence" value="ECO:0007669"/>
    <property type="project" value="InterPro"/>
</dbReference>
<dbReference type="SUPFAM" id="SSF51905">
    <property type="entry name" value="FAD/NAD(P)-binding domain"/>
    <property type="match status" value="1"/>
</dbReference>
<dbReference type="InterPro" id="IPR002937">
    <property type="entry name" value="Amino_oxidase"/>
</dbReference>
<evidence type="ECO:0000259" key="1">
    <source>
        <dbReference type="Pfam" id="PF01593"/>
    </source>
</evidence>
<dbReference type="Proteomes" id="UP000006055">
    <property type="component" value="Chromosome"/>
</dbReference>
<reference evidence="3" key="1">
    <citation type="submission" date="2012-06" db="EMBL/GenBank/DDBJ databases">
        <title>Complete sequence of chromosome of Desulfomonile tiedjei DSM 6799.</title>
        <authorList>
            <person name="Lucas S."/>
            <person name="Copeland A."/>
            <person name="Lapidus A."/>
            <person name="Glavina del Rio T."/>
            <person name="Dalin E."/>
            <person name="Tice H."/>
            <person name="Bruce D."/>
            <person name="Goodwin L."/>
            <person name="Pitluck S."/>
            <person name="Peters L."/>
            <person name="Ovchinnikova G."/>
            <person name="Zeytun A."/>
            <person name="Lu M."/>
            <person name="Kyrpides N."/>
            <person name="Mavromatis K."/>
            <person name="Ivanova N."/>
            <person name="Brettin T."/>
            <person name="Detter J.C."/>
            <person name="Han C."/>
            <person name="Larimer F."/>
            <person name="Land M."/>
            <person name="Hauser L."/>
            <person name="Markowitz V."/>
            <person name="Cheng J.-F."/>
            <person name="Hugenholtz P."/>
            <person name="Woyke T."/>
            <person name="Wu D."/>
            <person name="Spring S."/>
            <person name="Schroeder M."/>
            <person name="Brambilla E."/>
            <person name="Klenk H.-P."/>
            <person name="Eisen J.A."/>
        </authorList>
    </citation>
    <scope>NUCLEOTIDE SEQUENCE [LARGE SCALE GENOMIC DNA]</scope>
    <source>
        <strain evidence="3">ATCC 49306 / DSM 6799 / DCB-1</strain>
    </source>
</reference>
<dbReference type="HOGENOM" id="CLU_042782_0_0_7"/>
<dbReference type="STRING" id="706587.Desti_3991"/>
<dbReference type="PANTHER" id="PTHR42923:SF3">
    <property type="entry name" value="PROTOPORPHYRINOGEN OXIDASE"/>
    <property type="match status" value="1"/>
</dbReference>
<dbReference type="eggNOG" id="COG1232">
    <property type="taxonomic scope" value="Bacteria"/>
</dbReference>
<dbReference type="AlphaFoldDB" id="I4CAP1"/>
<organism evidence="2 3">
    <name type="scientific">Desulfomonile tiedjei (strain ATCC 49306 / DSM 6799 / DCB-1)</name>
    <dbReference type="NCBI Taxonomy" id="706587"/>
    <lineage>
        <taxon>Bacteria</taxon>
        <taxon>Pseudomonadati</taxon>
        <taxon>Thermodesulfobacteriota</taxon>
        <taxon>Desulfomonilia</taxon>
        <taxon>Desulfomonilales</taxon>
        <taxon>Desulfomonilaceae</taxon>
        <taxon>Desulfomonile</taxon>
    </lineage>
</organism>
<protein>
    <submittedName>
        <fullName evidence="2">Protoporphyrinogen oxidase</fullName>
    </submittedName>
</protein>
<dbReference type="InterPro" id="IPR050464">
    <property type="entry name" value="Zeta_carotene_desat/Oxidored"/>
</dbReference>
<dbReference type="Pfam" id="PF01593">
    <property type="entry name" value="Amino_oxidase"/>
    <property type="match status" value="1"/>
</dbReference>
<evidence type="ECO:0000313" key="2">
    <source>
        <dbReference type="EMBL" id="AFM26632.1"/>
    </source>
</evidence>
<dbReference type="KEGG" id="dti:Desti_3991"/>
<dbReference type="Gene3D" id="3.50.50.60">
    <property type="entry name" value="FAD/NAD(P)-binding domain"/>
    <property type="match status" value="1"/>
</dbReference>
<dbReference type="OrthoDB" id="9790219at2"/>
<dbReference type="EMBL" id="CP003360">
    <property type="protein sequence ID" value="AFM26632.1"/>
    <property type="molecule type" value="Genomic_DNA"/>
</dbReference>
<evidence type="ECO:0000313" key="3">
    <source>
        <dbReference type="Proteomes" id="UP000006055"/>
    </source>
</evidence>
<feature type="domain" description="Amine oxidase" evidence="1">
    <location>
        <begin position="12"/>
        <end position="437"/>
    </location>
</feature>
<name>I4CAP1_DESTA</name>
<dbReference type="InterPro" id="IPR036188">
    <property type="entry name" value="FAD/NAD-bd_sf"/>
</dbReference>
<dbReference type="Gene3D" id="3.90.660.20">
    <property type="entry name" value="Protoporphyrinogen oxidase, mitochondrial, domain 2"/>
    <property type="match status" value="1"/>
</dbReference>
<dbReference type="PANTHER" id="PTHR42923">
    <property type="entry name" value="PROTOPORPHYRINOGEN OXIDASE"/>
    <property type="match status" value="1"/>
</dbReference>
<proteinExistence type="predicted"/>
<accession>I4CAP1</accession>
<gene>
    <name evidence="2" type="ordered locus">Desti_3991</name>
</gene>
<keyword evidence="3" id="KW-1185">Reference proteome</keyword>
<dbReference type="PRINTS" id="PR00419">
    <property type="entry name" value="ADXRDTASE"/>
</dbReference>
<sequence length="444" mass="48496">MCAEIAVIGAGIAGLAAAHFLSRAGHHVVVFEKNSFAGGRMSSEVVDGFVVEKAAYTYPEFHRNLTKFLGDLGTGNALVETPGTSSTFARGREYQIKIGSPKDFFTYKLLSLRNKKDMVKLFLYAQSLGAALNLADPTAKTLELEQESSADYLLTHYDEDILELIAYPIFCEIFLGTPEGNSKLAFLSTIKNLTRFKIFSFERGMGMLPERLAATLDVRLSTPVLDVRRAAGRNAYAISVGGDRSGTNLYDAVILAIPAPIVPLLCPDLSAEIKTRLNAIVYAPSIVAVFALSRVREGTSMISNLVRKDFKTVGTLVFDRHKGMSHVPDGKEMITAILCEDASRALFDAPDDAVERAALAEISGLYPGLSEQVLFSRVYRWEHGAVQLPPGAVSRSHSLRKALEEQYDDLIIAGDGLYKSSLEVSFNSGVKAAERLIRKFGRLQ</sequence>
<dbReference type="Gene3D" id="1.10.3110.10">
    <property type="entry name" value="protoporphyrinogen ix oxidase, domain 3"/>
    <property type="match status" value="1"/>
</dbReference>
<dbReference type="RefSeq" id="WP_014811758.1">
    <property type="nucleotide sequence ID" value="NC_018025.1"/>
</dbReference>